<protein>
    <submittedName>
        <fullName evidence="1">Uncharacterized protein</fullName>
    </submittedName>
</protein>
<organism evidence="1 2">
    <name type="scientific">Ciona intestinalis</name>
    <name type="common">Transparent sea squirt</name>
    <name type="synonym">Ascidia intestinalis</name>
    <dbReference type="NCBI Taxonomy" id="7719"/>
    <lineage>
        <taxon>Eukaryota</taxon>
        <taxon>Metazoa</taxon>
        <taxon>Chordata</taxon>
        <taxon>Tunicata</taxon>
        <taxon>Ascidiacea</taxon>
        <taxon>Phlebobranchia</taxon>
        <taxon>Cionidae</taxon>
        <taxon>Ciona</taxon>
    </lineage>
</organism>
<dbReference type="Ensembl" id="ENSCINT00000033853.1">
    <property type="protein sequence ID" value="ENSCINP00000032782.1"/>
    <property type="gene ID" value="ENSCING00000024447.1"/>
</dbReference>
<reference evidence="1" key="3">
    <citation type="submission" date="2025-08" db="UniProtKB">
        <authorList>
            <consortium name="Ensembl"/>
        </authorList>
    </citation>
    <scope>IDENTIFICATION</scope>
</reference>
<accession>H2XSZ8</accession>
<reference evidence="2" key="1">
    <citation type="journal article" date="2002" name="Science">
        <title>The draft genome of Ciona intestinalis: insights into chordate and vertebrate origins.</title>
        <authorList>
            <person name="Dehal P."/>
            <person name="Satou Y."/>
            <person name="Campbell R.K."/>
            <person name="Chapman J."/>
            <person name="Degnan B."/>
            <person name="De Tomaso A."/>
            <person name="Davidson B."/>
            <person name="Di Gregorio A."/>
            <person name="Gelpke M."/>
            <person name="Goodstein D.M."/>
            <person name="Harafuji N."/>
            <person name="Hastings K.E."/>
            <person name="Ho I."/>
            <person name="Hotta K."/>
            <person name="Huang W."/>
            <person name="Kawashima T."/>
            <person name="Lemaire P."/>
            <person name="Martinez D."/>
            <person name="Meinertzhagen I.A."/>
            <person name="Necula S."/>
            <person name="Nonaka M."/>
            <person name="Putnam N."/>
            <person name="Rash S."/>
            <person name="Saiga H."/>
            <person name="Satake M."/>
            <person name="Terry A."/>
            <person name="Yamada L."/>
            <person name="Wang H.G."/>
            <person name="Awazu S."/>
            <person name="Azumi K."/>
            <person name="Boore J."/>
            <person name="Branno M."/>
            <person name="Chin-Bow S."/>
            <person name="DeSantis R."/>
            <person name="Doyle S."/>
            <person name="Francino P."/>
            <person name="Keys D.N."/>
            <person name="Haga S."/>
            <person name="Hayashi H."/>
            <person name="Hino K."/>
            <person name="Imai K.S."/>
            <person name="Inaba K."/>
            <person name="Kano S."/>
            <person name="Kobayashi K."/>
            <person name="Kobayashi M."/>
            <person name="Lee B.I."/>
            <person name="Makabe K.W."/>
            <person name="Manohar C."/>
            <person name="Matassi G."/>
            <person name="Medina M."/>
            <person name="Mochizuki Y."/>
            <person name="Mount S."/>
            <person name="Morishita T."/>
            <person name="Miura S."/>
            <person name="Nakayama A."/>
            <person name="Nishizaka S."/>
            <person name="Nomoto H."/>
            <person name="Ohta F."/>
            <person name="Oishi K."/>
            <person name="Rigoutsos I."/>
            <person name="Sano M."/>
            <person name="Sasaki A."/>
            <person name="Sasakura Y."/>
            <person name="Shoguchi E."/>
            <person name="Shin-i T."/>
            <person name="Spagnuolo A."/>
            <person name="Stainier D."/>
            <person name="Suzuki M.M."/>
            <person name="Tassy O."/>
            <person name="Takatori N."/>
            <person name="Tokuoka M."/>
            <person name="Yagi K."/>
            <person name="Yoshizaki F."/>
            <person name="Wada S."/>
            <person name="Zhang C."/>
            <person name="Hyatt P.D."/>
            <person name="Larimer F."/>
            <person name="Detter C."/>
            <person name="Doggett N."/>
            <person name="Glavina T."/>
            <person name="Hawkins T."/>
            <person name="Richardson P."/>
            <person name="Lucas S."/>
            <person name="Kohara Y."/>
            <person name="Levine M."/>
            <person name="Satoh N."/>
            <person name="Rokhsar D.S."/>
        </authorList>
    </citation>
    <scope>NUCLEOTIDE SEQUENCE [LARGE SCALE GENOMIC DNA]</scope>
</reference>
<dbReference type="AlphaFoldDB" id="H2XSZ8"/>
<name>H2XSZ8_CIOIN</name>
<dbReference type="Proteomes" id="UP000008144">
    <property type="component" value="Chromosome 12"/>
</dbReference>
<reference evidence="1" key="4">
    <citation type="submission" date="2025-09" db="UniProtKB">
        <authorList>
            <consortium name="Ensembl"/>
        </authorList>
    </citation>
    <scope>IDENTIFICATION</scope>
</reference>
<reference evidence="1" key="2">
    <citation type="journal article" date="2008" name="Genome Biol.">
        <title>Improved genome assembly and evidence-based global gene model set for the chordate Ciona intestinalis: new insight into intron and operon populations.</title>
        <authorList>
            <person name="Satou Y."/>
            <person name="Mineta K."/>
            <person name="Ogasawara M."/>
            <person name="Sasakura Y."/>
            <person name="Shoguchi E."/>
            <person name="Ueno K."/>
            <person name="Yamada L."/>
            <person name="Matsumoto J."/>
            <person name="Wasserscheid J."/>
            <person name="Dewar K."/>
            <person name="Wiley G.B."/>
            <person name="Macmil S.L."/>
            <person name="Roe B.A."/>
            <person name="Zeller R.W."/>
            <person name="Hastings K.E."/>
            <person name="Lemaire P."/>
            <person name="Lindquist E."/>
            <person name="Endo T."/>
            <person name="Hotta K."/>
            <person name="Inaba K."/>
        </authorList>
    </citation>
    <scope>NUCLEOTIDE SEQUENCE [LARGE SCALE GENOMIC DNA]</scope>
    <source>
        <strain evidence="1">wild type</strain>
    </source>
</reference>
<dbReference type="HOGENOM" id="CLU_3370817_0_0_1"/>
<keyword evidence="2" id="KW-1185">Reference proteome</keyword>
<evidence type="ECO:0000313" key="2">
    <source>
        <dbReference type="Proteomes" id="UP000008144"/>
    </source>
</evidence>
<proteinExistence type="predicted"/>
<dbReference type="InParanoid" id="H2XSZ8"/>
<evidence type="ECO:0000313" key="1">
    <source>
        <dbReference type="Ensembl" id="ENSCINP00000032782.1"/>
    </source>
</evidence>
<dbReference type="EMBL" id="EAAA01000974">
    <property type="status" value="NOT_ANNOTATED_CDS"/>
    <property type="molecule type" value="Genomic_DNA"/>
</dbReference>
<sequence>MYVITRPSAFIGVMFTRLITFTHRCIDCSRLINKL</sequence>